<evidence type="ECO:0000313" key="1">
    <source>
        <dbReference type="EMBL" id="CAB4153825.1"/>
    </source>
</evidence>
<sequence length="51" mass="6137">MNEIEVIAINLNTGEILKKVMLYDEWLIFHKTKRKKGFNYIPYKIGFSQFN</sequence>
<name>A0A6J5N2K6_9CAUD</name>
<gene>
    <name evidence="1" type="ORF">UFOVP638_29</name>
</gene>
<protein>
    <submittedName>
        <fullName evidence="1">Uncharacterized protein</fullName>
    </submittedName>
</protein>
<accession>A0A6J5N2K6</accession>
<dbReference type="EMBL" id="LR796595">
    <property type="protein sequence ID" value="CAB4153825.1"/>
    <property type="molecule type" value="Genomic_DNA"/>
</dbReference>
<reference evidence="1" key="1">
    <citation type="submission" date="2020-04" db="EMBL/GenBank/DDBJ databases">
        <authorList>
            <person name="Chiriac C."/>
            <person name="Salcher M."/>
            <person name="Ghai R."/>
            <person name="Kavagutti S V."/>
        </authorList>
    </citation>
    <scope>NUCLEOTIDE SEQUENCE</scope>
</reference>
<organism evidence="1">
    <name type="scientific">uncultured Caudovirales phage</name>
    <dbReference type="NCBI Taxonomy" id="2100421"/>
    <lineage>
        <taxon>Viruses</taxon>
        <taxon>Duplodnaviria</taxon>
        <taxon>Heunggongvirae</taxon>
        <taxon>Uroviricota</taxon>
        <taxon>Caudoviricetes</taxon>
        <taxon>Peduoviridae</taxon>
        <taxon>Maltschvirus</taxon>
        <taxon>Maltschvirus maltsch</taxon>
    </lineage>
</organism>
<proteinExistence type="predicted"/>